<gene>
    <name evidence="2" type="ORF">B7709_07825</name>
</gene>
<organism evidence="2 3">
    <name type="scientific">Streptococcus oralis subsp. dentisani</name>
    <dbReference type="NCBI Taxonomy" id="1458253"/>
    <lineage>
        <taxon>Bacteria</taxon>
        <taxon>Bacillati</taxon>
        <taxon>Bacillota</taxon>
        <taxon>Bacilli</taxon>
        <taxon>Lactobacillales</taxon>
        <taxon>Streptococcaceae</taxon>
        <taxon>Streptococcus</taxon>
    </lineage>
</organism>
<evidence type="ECO:0000256" key="1">
    <source>
        <dbReference type="RuleBase" id="RU362001"/>
    </source>
</evidence>
<sequence>MPAISLTPEQLKSEAQTYTNASEQLKDAINKVSGANGRLQGQWQGAAFQSYLEQFQQLSVSVTQMEQLLESIHAQLNQYADTVAERDRQDAASFGLN</sequence>
<dbReference type="RefSeq" id="WP_084972340.1">
    <property type="nucleotide sequence ID" value="NZ_NCUW01000030.1"/>
</dbReference>
<dbReference type="NCBIfam" id="TIGR03930">
    <property type="entry name" value="WXG100_ESAT6"/>
    <property type="match status" value="1"/>
</dbReference>
<comment type="similarity">
    <text evidence="1">Belongs to the WXG100 family.</text>
</comment>
<dbReference type="InterPro" id="IPR010310">
    <property type="entry name" value="T7SS_ESAT-6-like"/>
</dbReference>
<dbReference type="Gene3D" id="1.10.287.1060">
    <property type="entry name" value="ESAT-6-like"/>
    <property type="match status" value="1"/>
</dbReference>
<name>A0A1X1IS73_STROR</name>
<dbReference type="AlphaFoldDB" id="A0A1X1IS73"/>
<dbReference type="SUPFAM" id="SSF140453">
    <property type="entry name" value="EsxAB dimer-like"/>
    <property type="match status" value="1"/>
</dbReference>
<evidence type="ECO:0000313" key="2">
    <source>
        <dbReference type="EMBL" id="ORO75839.1"/>
    </source>
</evidence>
<proteinExistence type="inferred from homology"/>
<dbReference type="Pfam" id="PF06013">
    <property type="entry name" value="WXG100"/>
    <property type="match status" value="1"/>
</dbReference>
<accession>A0A1X1IS73</accession>
<comment type="caution">
    <text evidence="2">The sequence shown here is derived from an EMBL/GenBank/DDBJ whole genome shotgun (WGS) entry which is preliminary data.</text>
</comment>
<dbReference type="EMBL" id="NCUW01000030">
    <property type="protein sequence ID" value="ORO75839.1"/>
    <property type="molecule type" value="Genomic_DNA"/>
</dbReference>
<evidence type="ECO:0000313" key="3">
    <source>
        <dbReference type="Proteomes" id="UP000194008"/>
    </source>
</evidence>
<dbReference type="InterPro" id="IPR036689">
    <property type="entry name" value="ESAT-6-like_sf"/>
</dbReference>
<dbReference type="Proteomes" id="UP000194008">
    <property type="component" value="Unassembled WGS sequence"/>
</dbReference>
<protein>
    <recommendedName>
        <fullName evidence="1">ESAT-6-like protein</fullName>
    </recommendedName>
</protein>
<reference evidence="2 3" key="1">
    <citation type="journal article" date="2016" name="Eur. J. Clin. Microbiol. Infect. Dis.">
        <title>Whole genome sequencing as a tool for phylogenetic analysis of clinical strains of Mitis group streptococci.</title>
        <authorList>
            <person name="Rasmussen L.H."/>
            <person name="Dargis R."/>
            <person name="Hojholt K."/>
            <person name="Christensen J.J."/>
            <person name="Skovgaard O."/>
            <person name="Justesen U.S."/>
            <person name="Rosenvinge F.S."/>
            <person name="Moser C."/>
            <person name="Lukjancenko O."/>
            <person name="Rasmussen S."/>
            <person name="Nielsen X.C."/>
        </authorList>
    </citation>
    <scope>NUCLEOTIDE SEQUENCE [LARGE SCALE GENOMIC DNA]</scope>
    <source>
        <strain evidence="2 3">Y_5914_11</strain>
    </source>
</reference>